<gene>
    <name evidence="1" type="ORF">MRB53_002243</name>
</gene>
<organism evidence="1 2">
    <name type="scientific">Persea americana</name>
    <name type="common">Avocado</name>
    <dbReference type="NCBI Taxonomy" id="3435"/>
    <lineage>
        <taxon>Eukaryota</taxon>
        <taxon>Viridiplantae</taxon>
        <taxon>Streptophyta</taxon>
        <taxon>Embryophyta</taxon>
        <taxon>Tracheophyta</taxon>
        <taxon>Spermatophyta</taxon>
        <taxon>Magnoliopsida</taxon>
        <taxon>Magnoliidae</taxon>
        <taxon>Laurales</taxon>
        <taxon>Lauraceae</taxon>
        <taxon>Persea</taxon>
    </lineage>
</organism>
<comment type="caution">
    <text evidence="1">The sequence shown here is derived from an EMBL/GenBank/DDBJ whole genome shotgun (WGS) entry which is preliminary data.</text>
</comment>
<evidence type="ECO:0000313" key="1">
    <source>
        <dbReference type="EMBL" id="KAJ8649220.1"/>
    </source>
</evidence>
<keyword evidence="2" id="KW-1185">Reference proteome</keyword>
<protein>
    <submittedName>
        <fullName evidence="1">Uncharacterized protein</fullName>
    </submittedName>
</protein>
<name>A0ACC2MUW3_PERAE</name>
<reference evidence="1 2" key="1">
    <citation type="journal article" date="2022" name="Hortic Res">
        <title>A haplotype resolved chromosomal level avocado genome allows analysis of novel avocado genes.</title>
        <authorList>
            <person name="Nath O."/>
            <person name="Fletcher S.J."/>
            <person name="Hayward A."/>
            <person name="Shaw L.M."/>
            <person name="Masouleh A.K."/>
            <person name="Furtado A."/>
            <person name="Henry R.J."/>
            <person name="Mitter N."/>
        </authorList>
    </citation>
    <scope>NUCLEOTIDE SEQUENCE [LARGE SCALE GENOMIC DNA]</scope>
    <source>
        <strain evidence="2">cv. Hass</strain>
    </source>
</reference>
<accession>A0ACC2MUW3</accession>
<evidence type="ECO:0000313" key="2">
    <source>
        <dbReference type="Proteomes" id="UP001234297"/>
    </source>
</evidence>
<dbReference type="Proteomes" id="UP001234297">
    <property type="component" value="Chromosome 1"/>
</dbReference>
<sequence length="78" mass="8974">MGWDMEDDDGLLCMGSERKREVEMGGLGFPPDRDEMEMVGGFCYFRITDDHSTSLFGFQTPFETREERPETDSLQTPL</sequence>
<dbReference type="EMBL" id="CM056809">
    <property type="protein sequence ID" value="KAJ8649220.1"/>
    <property type="molecule type" value="Genomic_DNA"/>
</dbReference>
<proteinExistence type="predicted"/>